<name>J9GUX6_9ZZZZ</name>
<comment type="caution">
    <text evidence="1">The sequence shown here is derived from an EMBL/GenBank/DDBJ whole genome shotgun (WGS) entry which is preliminary data.</text>
</comment>
<dbReference type="EMBL" id="AMCI01001105">
    <property type="protein sequence ID" value="EJX06633.1"/>
    <property type="molecule type" value="Genomic_DNA"/>
</dbReference>
<protein>
    <submittedName>
        <fullName evidence="1">Lipoprotein</fullName>
    </submittedName>
</protein>
<organism evidence="1">
    <name type="scientific">gut metagenome</name>
    <dbReference type="NCBI Taxonomy" id="749906"/>
    <lineage>
        <taxon>unclassified sequences</taxon>
        <taxon>metagenomes</taxon>
        <taxon>organismal metagenomes</taxon>
    </lineage>
</organism>
<reference evidence="1" key="1">
    <citation type="journal article" date="2012" name="PLoS ONE">
        <title>Gene sets for utilization of primary and secondary nutrition supplies in the distal gut of endangered iberian lynx.</title>
        <authorList>
            <person name="Alcaide M."/>
            <person name="Messina E."/>
            <person name="Richter M."/>
            <person name="Bargiela R."/>
            <person name="Peplies J."/>
            <person name="Huws S.A."/>
            <person name="Newbold C.J."/>
            <person name="Golyshin P.N."/>
            <person name="Simon M.A."/>
            <person name="Lopez G."/>
            <person name="Yakimov M.M."/>
            <person name="Ferrer M."/>
        </authorList>
    </citation>
    <scope>NUCLEOTIDE SEQUENCE</scope>
</reference>
<keyword evidence="1" id="KW-0449">Lipoprotein</keyword>
<evidence type="ECO:0000313" key="1">
    <source>
        <dbReference type="EMBL" id="EJX06633.1"/>
    </source>
</evidence>
<dbReference type="AlphaFoldDB" id="J9GUX6"/>
<sequence length="183" mass="20534">MKHHSWSKKLSGWLLATLLFCCGCSDDVQSEYSHHRAFFRFPMVSTTPQLLTALNNPGMFCTITFPPQVYRFSDADGRSTDVQRTALEAYGKPIFIAGFLVGTPALGSGMPVAYDLVCPFCYENAYIQHSIRFKDNHLMECGRCGRQYDLNNNGIISKGGNGSPLYKYHISYNPAQNLVMIQN</sequence>
<accession>J9GUX6</accession>
<gene>
    <name evidence="1" type="ORF">EVA_05261</name>
</gene>
<proteinExistence type="predicted"/>